<feature type="transmembrane region" description="Helical" evidence="2">
    <location>
        <begin position="169"/>
        <end position="196"/>
    </location>
</feature>
<proteinExistence type="predicted"/>
<dbReference type="SMART" id="SM00271">
    <property type="entry name" value="DnaJ"/>
    <property type="match status" value="1"/>
</dbReference>
<dbReference type="GO" id="GO:0051087">
    <property type="term" value="F:protein-folding chaperone binding"/>
    <property type="evidence" value="ECO:0007669"/>
    <property type="project" value="TreeGrafter"/>
</dbReference>
<evidence type="ECO:0000313" key="5">
    <source>
        <dbReference type="Proteomes" id="UP000224634"/>
    </source>
</evidence>
<name>A0A2B7XZC2_POLH7</name>
<dbReference type="InterPro" id="IPR051948">
    <property type="entry name" value="Hsp70_co-chaperone_J-domain"/>
</dbReference>
<organism evidence="4 5">
    <name type="scientific">Polytolypa hystricis (strain UAMH7299)</name>
    <dbReference type="NCBI Taxonomy" id="1447883"/>
    <lineage>
        <taxon>Eukaryota</taxon>
        <taxon>Fungi</taxon>
        <taxon>Dikarya</taxon>
        <taxon>Ascomycota</taxon>
        <taxon>Pezizomycotina</taxon>
        <taxon>Eurotiomycetes</taxon>
        <taxon>Eurotiomycetidae</taxon>
        <taxon>Onygenales</taxon>
        <taxon>Onygenales incertae sedis</taxon>
        <taxon>Polytolypa</taxon>
    </lineage>
</organism>
<dbReference type="Proteomes" id="UP000224634">
    <property type="component" value="Unassembled WGS sequence"/>
</dbReference>
<dbReference type="AlphaFoldDB" id="A0A2B7XZC2"/>
<accession>A0A2B7XZC2</accession>
<dbReference type="PRINTS" id="PR00625">
    <property type="entry name" value="JDOMAIN"/>
</dbReference>
<keyword evidence="5" id="KW-1185">Reference proteome</keyword>
<keyword evidence="2" id="KW-0812">Transmembrane</keyword>
<dbReference type="GO" id="GO:0051787">
    <property type="term" value="F:misfolded protein binding"/>
    <property type="evidence" value="ECO:0007669"/>
    <property type="project" value="TreeGrafter"/>
</dbReference>
<dbReference type="Gene3D" id="1.10.287.110">
    <property type="entry name" value="DnaJ domain"/>
    <property type="match status" value="1"/>
</dbReference>
<dbReference type="PANTHER" id="PTHR44360">
    <property type="entry name" value="DNAJ HOMOLOG SUBFAMILY B MEMBER 9"/>
    <property type="match status" value="1"/>
</dbReference>
<dbReference type="InterPro" id="IPR001623">
    <property type="entry name" value="DnaJ_domain"/>
</dbReference>
<feature type="domain" description="J" evidence="3">
    <location>
        <begin position="81"/>
        <end position="153"/>
    </location>
</feature>
<dbReference type="InterPro" id="IPR036869">
    <property type="entry name" value="J_dom_sf"/>
</dbReference>
<dbReference type="EMBL" id="PDNA01000092">
    <property type="protein sequence ID" value="PGH14566.1"/>
    <property type="molecule type" value="Genomic_DNA"/>
</dbReference>
<dbReference type="PROSITE" id="PS50076">
    <property type="entry name" value="DNAJ_2"/>
    <property type="match status" value="1"/>
</dbReference>
<dbReference type="GO" id="GO:0005783">
    <property type="term" value="C:endoplasmic reticulum"/>
    <property type="evidence" value="ECO:0007669"/>
    <property type="project" value="TreeGrafter"/>
</dbReference>
<gene>
    <name evidence="4" type="ORF">AJ80_05886</name>
</gene>
<dbReference type="OrthoDB" id="436519at2759"/>
<dbReference type="CDD" id="cd06257">
    <property type="entry name" value="DnaJ"/>
    <property type="match status" value="1"/>
</dbReference>
<sequence length="367" mass="42017">MVKDITSQLFSFVGWAFLPRYATSLLQSIYYRITIRAGDPHPAPGSPRYARHYRRIFILVVTSYLAYTLYEAFYRIIQDGDFYRALGVLPSADDRTIKSRFRRLAALHHPDKVQQQQHSSYNNGDPEAFFVHLRLAQDTLLDPVKKFAYDRFGQDVVVEDNKAKTMRDFLYAGLYTLLPQYGMGLIIMAIMNILWFSKWGRYWRLYTFLALFTLELSLLTHPKGTFMPAEFLPSWLTHWLNLDTFYLLPFQTLSLARTASVTLNIFISQLAPPKNAANNASSASNGGGLTEQTQRQLVQLTHLARANEMEASRLLQLGFAPFKGDRESVATLRRGMKEGLVLGSVRDSPDVKEAVRVVREQRRVEAS</sequence>
<evidence type="ECO:0000313" key="4">
    <source>
        <dbReference type="EMBL" id="PGH14566.1"/>
    </source>
</evidence>
<dbReference type="STRING" id="1447883.A0A2B7XZC2"/>
<protein>
    <recommendedName>
        <fullName evidence="3">J domain-containing protein</fullName>
    </recommendedName>
</protein>
<comment type="caution">
    <text evidence="4">The sequence shown here is derived from an EMBL/GenBank/DDBJ whole genome shotgun (WGS) entry which is preliminary data.</text>
</comment>
<dbReference type="GO" id="GO:0036503">
    <property type="term" value="P:ERAD pathway"/>
    <property type="evidence" value="ECO:0007669"/>
    <property type="project" value="TreeGrafter"/>
</dbReference>
<keyword evidence="2" id="KW-0472">Membrane</keyword>
<reference evidence="4 5" key="1">
    <citation type="submission" date="2017-10" db="EMBL/GenBank/DDBJ databases">
        <title>Comparative genomics in systemic dimorphic fungi from Ajellomycetaceae.</title>
        <authorList>
            <person name="Munoz J.F."/>
            <person name="Mcewen J.G."/>
            <person name="Clay O.K."/>
            <person name="Cuomo C.A."/>
        </authorList>
    </citation>
    <scope>NUCLEOTIDE SEQUENCE [LARGE SCALE GENOMIC DNA]</scope>
    <source>
        <strain evidence="4 5">UAMH7299</strain>
    </source>
</reference>
<keyword evidence="1" id="KW-0143">Chaperone</keyword>
<keyword evidence="2" id="KW-1133">Transmembrane helix</keyword>
<evidence type="ECO:0000256" key="1">
    <source>
        <dbReference type="ARBA" id="ARBA00023186"/>
    </source>
</evidence>
<feature type="transmembrane region" description="Helical" evidence="2">
    <location>
        <begin position="53"/>
        <end position="74"/>
    </location>
</feature>
<dbReference type="Pfam" id="PF00226">
    <property type="entry name" value="DnaJ"/>
    <property type="match status" value="1"/>
</dbReference>
<evidence type="ECO:0000259" key="3">
    <source>
        <dbReference type="PROSITE" id="PS50076"/>
    </source>
</evidence>
<evidence type="ECO:0000256" key="2">
    <source>
        <dbReference type="SAM" id="Phobius"/>
    </source>
</evidence>
<dbReference type="SUPFAM" id="SSF46565">
    <property type="entry name" value="Chaperone J-domain"/>
    <property type="match status" value="1"/>
</dbReference>
<dbReference type="PANTHER" id="PTHR44360:SF1">
    <property type="entry name" value="DNAJ HOMOLOG SUBFAMILY B MEMBER 9"/>
    <property type="match status" value="1"/>
</dbReference>